<protein>
    <submittedName>
        <fullName evidence="1">Uncharacterized protein</fullName>
    </submittedName>
</protein>
<comment type="caution">
    <text evidence="1">The sequence shown here is derived from an EMBL/GenBank/DDBJ whole genome shotgun (WGS) entry which is preliminary data.</text>
</comment>
<evidence type="ECO:0000313" key="2">
    <source>
        <dbReference type="Proteomes" id="UP001054837"/>
    </source>
</evidence>
<proteinExistence type="predicted"/>
<keyword evidence="2" id="KW-1185">Reference proteome</keyword>
<organism evidence="1 2">
    <name type="scientific">Caerostris darwini</name>
    <dbReference type="NCBI Taxonomy" id="1538125"/>
    <lineage>
        <taxon>Eukaryota</taxon>
        <taxon>Metazoa</taxon>
        <taxon>Ecdysozoa</taxon>
        <taxon>Arthropoda</taxon>
        <taxon>Chelicerata</taxon>
        <taxon>Arachnida</taxon>
        <taxon>Araneae</taxon>
        <taxon>Araneomorphae</taxon>
        <taxon>Entelegynae</taxon>
        <taxon>Araneoidea</taxon>
        <taxon>Araneidae</taxon>
        <taxon>Caerostris</taxon>
    </lineage>
</organism>
<gene>
    <name evidence="1" type="ORF">CDAR_536541</name>
</gene>
<evidence type="ECO:0000313" key="1">
    <source>
        <dbReference type="EMBL" id="GIY63777.1"/>
    </source>
</evidence>
<name>A0AAV4V0Z1_9ARAC</name>
<dbReference type="Proteomes" id="UP001054837">
    <property type="component" value="Unassembled WGS sequence"/>
</dbReference>
<dbReference type="AlphaFoldDB" id="A0AAV4V0Z1"/>
<dbReference type="EMBL" id="BPLQ01012224">
    <property type="protein sequence ID" value="GIY63777.1"/>
    <property type="molecule type" value="Genomic_DNA"/>
</dbReference>
<reference evidence="1 2" key="1">
    <citation type="submission" date="2021-06" db="EMBL/GenBank/DDBJ databases">
        <title>Caerostris darwini draft genome.</title>
        <authorList>
            <person name="Kono N."/>
            <person name="Arakawa K."/>
        </authorList>
    </citation>
    <scope>NUCLEOTIDE SEQUENCE [LARGE SCALE GENOMIC DNA]</scope>
</reference>
<accession>A0AAV4V0Z1</accession>
<sequence>MPRYCFESFDVRITFKIRRTTTFLASTAGIISVTCDGQTRRWNGANQKRDSFAHEASFQCTHVPQIPTVNIFPKIRAYRGDSLFKRMGRSIRSRNRTPQIPFECGLQIECSAGGGSREHRGVFERGVWGWKVIASLAMPGVVR</sequence>